<evidence type="ECO:0000256" key="1">
    <source>
        <dbReference type="SAM" id="MobiDB-lite"/>
    </source>
</evidence>
<feature type="region of interest" description="Disordered" evidence="1">
    <location>
        <begin position="183"/>
        <end position="208"/>
    </location>
</feature>
<feature type="region of interest" description="Disordered" evidence="1">
    <location>
        <begin position="300"/>
        <end position="348"/>
    </location>
</feature>
<dbReference type="InterPro" id="IPR053072">
    <property type="entry name" value="BEN_domain_protein_7"/>
</dbReference>
<feature type="region of interest" description="Disordered" evidence="1">
    <location>
        <begin position="404"/>
        <end position="433"/>
    </location>
</feature>
<dbReference type="CTD" id="222389"/>
<dbReference type="Proteomes" id="UP000504628">
    <property type="component" value="Chromosome 1"/>
</dbReference>
<dbReference type="InterPro" id="IPR018379">
    <property type="entry name" value="BEN_domain"/>
</dbReference>
<feature type="compositionally biased region" description="Basic residues" evidence="1">
    <location>
        <begin position="58"/>
        <end position="67"/>
    </location>
</feature>
<keyword evidence="3" id="KW-1185">Reference proteome</keyword>
<organism evidence="3 4">
    <name type="scientific">Phyllostomus discolor</name>
    <name type="common">pale spear-nosed bat</name>
    <dbReference type="NCBI Taxonomy" id="89673"/>
    <lineage>
        <taxon>Eukaryota</taxon>
        <taxon>Metazoa</taxon>
        <taxon>Chordata</taxon>
        <taxon>Craniata</taxon>
        <taxon>Vertebrata</taxon>
        <taxon>Euteleostomi</taxon>
        <taxon>Mammalia</taxon>
        <taxon>Eutheria</taxon>
        <taxon>Laurasiatheria</taxon>
        <taxon>Chiroptera</taxon>
        <taxon>Yangochiroptera</taxon>
        <taxon>Phyllostomidae</taxon>
        <taxon>Phyllostominae</taxon>
        <taxon>Phyllostomus</taxon>
    </lineage>
</organism>
<dbReference type="RefSeq" id="XP_035880641.1">
    <property type="nucleotide sequence ID" value="XM_036024748.1"/>
</dbReference>
<feature type="compositionally biased region" description="Polar residues" evidence="1">
    <location>
        <begin position="317"/>
        <end position="327"/>
    </location>
</feature>
<evidence type="ECO:0000313" key="4">
    <source>
        <dbReference type="RefSeq" id="XP_035880641.1"/>
    </source>
</evidence>
<dbReference type="PROSITE" id="PS51457">
    <property type="entry name" value="BEN"/>
    <property type="match status" value="1"/>
</dbReference>
<sequence>MAAAALRQQVAPGSRRRRLLPVPLLPRGRSAPRPGSHPVAAAAAAFNPPAAGPPRPQGRARRRHRRVPSCAQAGRRRHPGAPAAPARLPRPQLAPQRKVRLRPGFPRSQEGTRVGGLVEGTRGAYGRGQLLPGKRLLPSSARRSPREGSRWFFPSLGLPPADSTDGPWSRRSRCRVTRARAAATAASAAPGRSPSYSTMEFSERKRSRKSQSFKLVSGDYHHEIYKLSEFSNDVNGEAKETHPMFLGGESMEIKKQITGMRRLLNDSTGRIYQRVGKEGEKLKEEPQDLDSIWPQRLNSAEAPQSLHPSRGAWNEFPAQSGQLSGQSGPRARAFQSQPHTAGSSNGELPVLNSSAGSNCCTCNCQSTLQAILQELKTMRKLMQIQAVGTQNRQQPPISLICSQRTAVSRKRNKKKKVPSKTVEPLTVKQKPSVLETEKKTAVASEQPALQAAEHTSASENHVLGFGIVLESPSSDPEVQLAEGFDVFMPKSQLDSILSNYTRSGSLLFRKLVCAFFDDKTLANSLPNGKRKRGLNDNRKGLDQNIVGAIKVFTEKYCTANHVDKLPGPRDWVQILQDQIKLARRRLKRGSGMNKLQENNCRSPLLNSQTLQSRMLCSRVLHCLLSSEGDALYNVRGFVFESSIEMNSEIHLKIR</sequence>
<feature type="region of interest" description="Disordered" evidence="1">
    <location>
        <begin position="125"/>
        <end position="156"/>
    </location>
</feature>
<dbReference type="AlphaFoldDB" id="A0A7E6DNB3"/>
<dbReference type="Pfam" id="PF10523">
    <property type="entry name" value="BEN"/>
    <property type="match status" value="1"/>
</dbReference>
<feature type="compositionally biased region" description="Polar residues" evidence="1">
    <location>
        <begin position="334"/>
        <end position="348"/>
    </location>
</feature>
<feature type="compositionally biased region" description="Low complexity" evidence="1">
    <location>
        <begin position="183"/>
        <end position="195"/>
    </location>
</feature>
<dbReference type="InParanoid" id="A0A7E6DNB3"/>
<dbReference type="SMART" id="SM01025">
    <property type="entry name" value="BEN"/>
    <property type="match status" value="1"/>
</dbReference>
<dbReference type="PANTHER" id="PTHR35068">
    <property type="entry name" value="BEN DOMAIN-CONTAINING PROTEIN 7"/>
    <property type="match status" value="1"/>
</dbReference>
<evidence type="ECO:0000259" key="2">
    <source>
        <dbReference type="PROSITE" id="PS51457"/>
    </source>
</evidence>
<dbReference type="OrthoDB" id="9944532at2759"/>
<dbReference type="Gene3D" id="1.10.10.2590">
    <property type="entry name" value="BEN domain"/>
    <property type="match status" value="1"/>
</dbReference>
<feature type="region of interest" description="Disordered" evidence="1">
    <location>
        <begin position="1"/>
        <end position="97"/>
    </location>
</feature>
<feature type="compositionally biased region" description="Low complexity" evidence="1">
    <location>
        <begin position="20"/>
        <end position="49"/>
    </location>
</feature>
<dbReference type="PANTHER" id="PTHR35068:SF1">
    <property type="entry name" value="BEN DOMAIN-CONTAINING PROTEIN 7"/>
    <property type="match status" value="1"/>
</dbReference>
<feature type="domain" description="BEN" evidence="2">
    <location>
        <begin position="483"/>
        <end position="602"/>
    </location>
</feature>
<feature type="compositionally biased region" description="Low complexity" evidence="1">
    <location>
        <begin position="80"/>
        <end position="96"/>
    </location>
</feature>
<feature type="compositionally biased region" description="Basic residues" evidence="1">
    <location>
        <begin position="407"/>
        <end position="418"/>
    </location>
</feature>
<proteinExistence type="predicted"/>
<name>A0A7E6DNB3_9CHIR</name>
<reference evidence="4" key="1">
    <citation type="submission" date="2025-08" db="UniProtKB">
        <authorList>
            <consortium name="RefSeq"/>
        </authorList>
    </citation>
    <scope>IDENTIFICATION</scope>
    <source>
        <tissue evidence="4">Muscle</tissue>
    </source>
</reference>
<accession>A0A7E6DNB3</accession>
<dbReference type="FunCoup" id="A0A7E6DNB3">
    <property type="interactions" value="135"/>
</dbReference>
<protein>
    <submittedName>
        <fullName evidence="4">BEN domain-containing protein 7 isoform X1</fullName>
    </submittedName>
</protein>
<dbReference type="GO" id="GO:0003677">
    <property type="term" value="F:DNA binding"/>
    <property type="evidence" value="ECO:0007669"/>
    <property type="project" value="InterPro"/>
</dbReference>
<evidence type="ECO:0000313" key="3">
    <source>
        <dbReference type="Proteomes" id="UP000504628"/>
    </source>
</evidence>
<gene>
    <name evidence="4" type="primary">BEND7</name>
</gene>
<dbReference type="GeneID" id="114493128"/>